<reference evidence="9" key="1">
    <citation type="submission" date="2025-08" db="UniProtKB">
        <authorList>
            <consortium name="RefSeq"/>
        </authorList>
    </citation>
    <scope>IDENTIFICATION</scope>
    <source>
        <tissue evidence="9">Whole body</tissue>
    </source>
</reference>
<evidence type="ECO:0000259" key="7">
    <source>
        <dbReference type="PROSITE" id="PS50157"/>
    </source>
</evidence>
<feature type="domain" description="C2H2-type" evidence="7">
    <location>
        <begin position="371"/>
        <end position="398"/>
    </location>
</feature>
<feature type="domain" description="C2H2-type" evidence="7">
    <location>
        <begin position="551"/>
        <end position="579"/>
    </location>
</feature>
<dbReference type="SMART" id="SM00355">
    <property type="entry name" value="ZnF_C2H2"/>
    <property type="match status" value="11"/>
</dbReference>
<name>A0A8B8IT38_VANTA</name>
<dbReference type="RefSeq" id="XP_026498866.2">
    <property type="nucleotide sequence ID" value="XM_026643081.2"/>
</dbReference>
<dbReference type="InterPro" id="IPR036236">
    <property type="entry name" value="Znf_C2H2_sf"/>
</dbReference>
<feature type="domain" description="C2H2-type" evidence="7">
    <location>
        <begin position="315"/>
        <end position="343"/>
    </location>
</feature>
<dbReference type="GeneID" id="113402769"/>
<feature type="region of interest" description="Disordered" evidence="6">
    <location>
        <begin position="191"/>
        <end position="213"/>
    </location>
</feature>
<proteinExistence type="predicted"/>
<dbReference type="SUPFAM" id="SSF57667">
    <property type="entry name" value="beta-beta-alpha zinc fingers"/>
    <property type="match status" value="4"/>
</dbReference>
<evidence type="ECO:0000313" key="8">
    <source>
        <dbReference type="Proteomes" id="UP001652626"/>
    </source>
</evidence>
<feature type="region of interest" description="Disordered" evidence="6">
    <location>
        <begin position="155"/>
        <end position="174"/>
    </location>
</feature>
<dbReference type="OMA" id="KAMEIHL"/>
<keyword evidence="4" id="KW-0862">Zinc</keyword>
<dbReference type="Proteomes" id="UP001652626">
    <property type="component" value="Chromosome 31"/>
</dbReference>
<keyword evidence="2" id="KW-0677">Repeat</keyword>
<feature type="compositionally biased region" description="Basic and acidic residues" evidence="6">
    <location>
        <begin position="191"/>
        <end position="208"/>
    </location>
</feature>
<dbReference type="InterPro" id="IPR013087">
    <property type="entry name" value="Znf_C2H2_type"/>
</dbReference>
<feature type="domain" description="C2H2-type" evidence="7">
    <location>
        <begin position="460"/>
        <end position="488"/>
    </location>
</feature>
<feature type="domain" description="C2H2-type" evidence="7">
    <location>
        <begin position="345"/>
        <end position="372"/>
    </location>
</feature>
<accession>A0A8B8IT38</accession>
<evidence type="ECO:0000256" key="2">
    <source>
        <dbReference type="ARBA" id="ARBA00022737"/>
    </source>
</evidence>
<dbReference type="GO" id="GO:0005634">
    <property type="term" value="C:nucleus"/>
    <property type="evidence" value="ECO:0007669"/>
    <property type="project" value="UniProtKB-ARBA"/>
</dbReference>
<protein>
    <submittedName>
        <fullName evidence="9">Zinc finger protein 57-like</fullName>
    </submittedName>
</protein>
<evidence type="ECO:0000256" key="6">
    <source>
        <dbReference type="SAM" id="MobiDB-lite"/>
    </source>
</evidence>
<evidence type="ECO:0000256" key="5">
    <source>
        <dbReference type="PROSITE-ProRule" id="PRU00042"/>
    </source>
</evidence>
<organism evidence="8 9">
    <name type="scientific">Vanessa tameamea</name>
    <name type="common">Kamehameha butterfly</name>
    <dbReference type="NCBI Taxonomy" id="334116"/>
    <lineage>
        <taxon>Eukaryota</taxon>
        <taxon>Metazoa</taxon>
        <taxon>Ecdysozoa</taxon>
        <taxon>Arthropoda</taxon>
        <taxon>Hexapoda</taxon>
        <taxon>Insecta</taxon>
        <taxon>Pterygota</taxon>
        <taxon>Neoptera</taxon>
        <taxon>Endopterygota</taxon>
        <taxon>Lepidoptera</taxon>
        <taxon>Glossata</taxon>
        <taxon>Ditrysia</taxon>
        <taxon>Papilionoidea</taxon>
        <taxon>Nymphalidae</taxon>
        <taxon>Nymphalinae</taxon>
        <taxon>Vanessa</taxon>
    </lineage>
</organism>
<feature type="domain" description="C2H2-type" evidence="7">
    <location>
        <begin position="399"/>
        <end position="426"/>
    </location>
</feature>
<dbReference type="PROSITE" id="PS50157">
    <property type="entry name" value="ZINC_FINGER_C2H2_2"/>
    <property type="match status" value="8"/>
</dbReference>
<gene>
    <name evidence="9" type="primary">LOC113402769</name>
</gene>
<evidence type="ECO:0000256" key="3">
    <source>
        <dbReference type="ARBA" id="ARBA00022771"/>
    </source>
</evidence>
<evidence type="ECO:0000256" key="4">
    <source>
        <dbReference type="ARBA" id="ARBA00022833"/>
    </source>
</evidence>
<dbReference type="AlphaFoldDB" id="A0A8B8IT38"/>
<dbReference type="GO" id="GO:0008270">
    <property type="term" value="F:zinc ion binding"/>
    <property type="evidence" value="ECO:0007669"/>
    <property type="project" value="UniProtKB-KW"/>
</dbReference>
<keyword evidence="1" id="KW-0479">Metal-binding</keyword>
<keyword evidence="8" id="KW-1185">Reference proteome</keyword>
<dbReference type="Pfam" id="PF00096">
    <property type="entry name" value="zf-C2H2"/>
    <property type="match status" value="1"/>
</dbReference>
<feature type="domain" description="C2H2-type" evidence="7">
    <location>
        <begin position="523"/>
        <end position="550"/>
    </location>
</feature>
<sequence length="603" mass="70022">MNFNVCEGCLSKNRNLKTVDESDRKLFYSFININYSKNQLELCWECRALLKKFKRFKTQIRNAHDILVSYMLHHSTITSLSSLSTSVCTNEIIYNTNCARSPETPSLTFVKIEDDCNDYHSNVTEEVGYVNDDDDDDKEGALMIDLKFDPIEHDSSHKSRNMKYSGNEKFNDSDDEPLQIVKEEKNKEMRKFVDNDKLNPTKDPKRETSPGVVRNARVSKKLQQLNVSSDQLEMVVLTWEEVEAERQRALQSESFTRHEYRCYDCALGFNHRCKLEDHMKKHDPSSGSAECSVCRVRCRDKHALAAHRRRHRVRWRCSWCGCDWSRAAVCADHVAREHGGETPTHTCSVCGRVETSLGKLRNHIKNHSERQKCELCGKTFRDRTSLRTHLFIHKGEKEYECPRCGKKFLFKKAMEIHLVTHDESAHLYCHQCDMNFKNRMSYNQHLKYNLKHIDPAKLKYACQLCDKKFVKATRLEEHKLAVHLKVTPITCSVAGCHFSCSSRPVLRTHMRMLHRNARLTRNHVCDVCGKTYTTKKSLEGHLRTHTGERPFRCDKCPAAFGYEAALYNHNKLVHLKPKCGRSRMTVDWTINVPVPPQTSNELT</sequence>
<dbReference type="PANTHER" id="PTHR24379">
    <property type="entry name" value="KRAB AND ZINC FINGER DOMAIN-CONTAINING"/>
    <property type="match status" value="1"/>
</dbReference>
<dbReference type="Gene3D" id="3.30.160.60">
    <property type="entry name" value="Classic Zinc Finger"/>
    <property type="match status" value="7"/>
</dbReference>
<evidence type="ECO:0000313" key="9">
    <source>
        <dbReference type="RefSeq" id="XP_026498866.2"/>
    </source>
</evidence>
<dbReference type="Pfam" id="PF13912">
    <property type="entry name" value="zf-C2H2_6"/>
    <property type="match status" value="1"/>
</dbReference>
<dbReference type="PANTHER" id="PTHR24379:SF121">
    <property type="entry name" value="C2H2-TYPE DOMAIN-CONTAINING PROTEIN"/>
    <property type="match status" value="1"/>
</dbReference>
<feature type="domain" description="C2H2-type" evidence="7">
    <location>
        <begin position="260"/>
        <end position="287"/>
    </location>
</feature>
<keyword evidence="3 5" id="KW-0863">Zinc-finger</keyword>
<dbReference type="OrthoDB" id="4748970at2759"/>
<dbReference type="PROSITE" id="PS00028">
    <property type="entry name" value="ZINC_FINGER_C2H2_1"/>
    <property type="match status" value="8"/>
</dbReference>
<evidence type="ECO:0000256" key="1">
    <source>
        <dbReference type="ARBA" id="ARBA00022723"/>
    </source>
</evidence>